<gene>
    <name evidence="2" type="ORF">NRIC_03710</name>
</gene>
<name>A0A4P5P4D0_9ENTE</name>
<dbReference type="Gene3D" id="1.10.260.40">
    <property type="entry name" value="lambda repressor-like DNA-binding domains"/>
    <property type="match status" value="1"/>
</dbReference>
<dbReference type="EMBL" id="BJCC01000003">
    <property type="protein sequence ID" value="GCF92480.1"/>
    <property type="molecule type" value="Genomic_DNA"/>
</dbReference>
<dbReference type="Proteomes" id="UP000290567">
    <property type="component" value="Unassembled WGS sequence"/>
</dbReference>
<evidence type="ECO:0000313" key="2">
    <source>
        <dbReference type="EMBL" id="GCF92480.1"/>
    </source>
</evidence>
<feature type="domain" description="HTH cro/C1-type" evidence="1">
    <location>
        <begin position="15"/>
        <end position="69"/>
    </location>
</feature>
<dbReference type="SMART" id="SM00530">
    <property type="entry name" value="HTH_XRE"/>
    <property type="match status" value="1"/>
</dbReference>
<keyword evidence="3" id="KW-1185">Reference proteome</keyword>
<dbReference type="SUPFAM" id="SSF47413">
    <property type="entry name" value="lambda repressor-like DNA-binding domains"/>
    <property type="match status" value="1"/>
</dbReference>
<sequence length="75" mass="8718">MINNKLPSQVFWENVERYRKEKGISRAKLEDAAKLTKGYIGTAITAGSFPGQQIIQRIAHYLKLQYVDLFEDWDD</sequence>
<dbReference type="RefSeq" id="WP_146620991.1">
    <property type="nucleotide sequence ID" value="NZ_BJCC01000003.1"/>
</dbReference>
<comment type="caution">
    <text evidence="2">The sequence shown here is derived from an EMBL/GenBank/DDBJ whole genome shotgun (WGS) entry which is preliminary data.</text>
</comment>
<organism evidence="2 3">
    <name type="scientific">Enterococcus florum</name>
    <dbReference type="NCBI Taxonomy" id="2480627"/>
    <lineage>
        <taxon>Bacteria</taxon>
        <taxon>Bacillati</taxon>
        <taxon>Bacillota</taxon>
        <taxon>Bacilli</taxon>
        <taxon>Lactobacillales</taxon>
        <taxon>Enterococcaceae</taxon>
        <taxon>Enterococcus</taxon>
    </lineage>
</organism>
<dbReference type="PROSITE" id="PS50943">
    <property type="entry name" value="HTH_CROC1"/>
    <property type="match status" value="1"/>
</dbReference>
<evidence type="ECO:0000313" key="3">
    <source>
        <dbReference type="Proteomes" id="UP000290567"/>
    </source>
</evidence>
<dbReference type="CDD" id="cd00093">
    <property type="entry name" value="HTH_XRE"/>
    <property type="match status" value="1"/>
</dbReference>
<protein>
    <recommendedName>
        <fullName evidence="1">HTH cro/C1-type domain-containing protein</fullName>
    </recommendedName>
</protein>
<accession>A0A4P5P4D0</accession>
<proteinExistence type="predicted"/>
<dbReference type="GO" id="GO:0003677">
    <property type="term" value="F:DNA binding"/>
    <property type="evidence" value="ECO:0007669"/>
    <property type="project" value="InterPro"/>
</dbReference>
<evidence type="ECO:0000259" key="1">
    <source>
        <dbReference type="PROSITE" id="PS50943"/>
    </source>
</evidence>
<reference evidence="3" key="1">
    <citation type="submission" date="2019-02" db="EMBL/GenBank/DDBJ databases">
        <title>Draft genome sequence of Enterococcus sp. Gos25-1.</title>
        <authorList>
            <person name="Tanaka N."/>
            <person name="Shiwa Y."/>
            <person name="Fujita N."/>
        </authorList>
    </citation>
    <scope>NUCLEOTIDE SEQUENCE [LARGE SCALE GENOMIC DNA]</scope>
    <source>
        <strain evidence="3">Gos25-1</strain>
    </source>
</reference>
<dbReference type="InterPro" id="IPR001387">
    <property type="entry name" value="Cro/C1-type_HTH"/>
</dbReference>
<dbReference type="AlphaFoldDB" id="A0A4P5P4D0"/>
<dbReference type="InterPro" id="IPR010982">
    <property type="entry name" value="Lambda_DNA-bd_dom_sf"/>
</dbReference>